<accession>W7A8M8</accession>
<reference evidence="2 3" key="1">
    <citation type="submission" date="2013-02" db="EMBL/GenBank/DDBJ databases">
        <title>The Genome Sequence of Plasmodium inui San Antonio 1.</title>
        <authorList>
            <consortium name="The Broad Institute Genome Sequencing Platform"/>
            <consortium name="The Broad Institute Genome Sequencing Center for Infectious Disease"/>
            <person name="Neafsey D."/>
            <person name="Cheeseman I."/>
            <person name="Volkman S."/>
            <person name="Adams J."/>
            <person name="Walker B."/>
            <person name="Young S.K."/>
            <person name="Zeng Q."/>
            <person name="Gargeya S."/>
            <person name="Fitzgerald M."/>
            <person name="Haas B."/>
            <person name="Abouelleil A."/>
            <person name="Alvarado L."/>
            <person name="Arachchi H.M."/>
            <person name="Berlin A.M."/>
            <person name="Chapman S.B."/>
            <person name="Dewar J."/>
            <person name="Goldberg J."/>
            <person name="Griggs A."/>
            <person name="Gujja S."/>
            <person name="Hansen M."/>
            <person name="Howarth C."/>
            <person name="Imamovic A."/>
            <person name="Larimer J."/>
            <person name="McCowan C."/>
            <person name="Murphy C."/>
            <person name="Neiman D."/>
            <person name="Pearson M."/>
            <person name="Priest M."/>
            <person name="Roberts A."/>
            <person name="Saif S."/>
            <person name="Shea T."/>
            <person name="Sisk P."/>
            <person name="Sykes S."/>
            <person name="Wortman J."/>
            <person name="Nusbaum C."/>
            <person name="Birren B."/>
        </authorList>
    </citation>
    <scope>NUCLEOTIDE SEQUENCE [LARGE SCALE GENOMIC DNA]</scope>
    <source>
        <strain evidence="2 3">San Antonio 1</strain>
    </source>
</reference>
<dbReference type="GeneID" id="20035705"/>
<evidence type="ECO:0000256" key="1">
    <source>
        <dbReference type="SAM" id="Phobius"/>
    </source>
</evidence>
<gene>
    <name evidence="2" type="ORF">C922_00431</name>
</gene>
<sequence length="106" mass="12657">MREEYEKVKESIKEIAQKHTAPENLIKRIDTTFEYKIMRSMKARNNDNSAVKEKRVALLLRLLFQVSAIVFFIIGIMLVDYYELKLNKLKKMNRVFEKFNAHHVLP</sequence>
<dbReference type="RefSeq" id="XP_008814269.1">
    <property type="nucleotide sequence ID" value="XM_008816047.1"/>
</dbReference>
<dbReference type="VEuPathDB" id="PlasmoDB:C922_00431"/>
<protein>
    <submittedName>
        <fullName evidence="2">Uncharacterized protein</fullName>
    </submittedName>
</protein>
<dbReference type="Proteomes" id="UP000030640">
    <property type="component" value="Unassembled WGS sequence"/>
</dbReference>
<organism evidence="2 3">
    <name type="scientific">Plasmodium inui San Antonio 1</name>
    <dbReference type="NCBI Taxonomy" id="1237626"/>
    <lineage>
        <taxon>Eukaryota</taxon>
        <taxon>Sar</taxon>
        <taxon>Alveolata</taxon>
        <taxon>Apicomplexa</taxon>
        <taxon>Aconoidasida</taxon>
        <taxon>Haemosporida</taxon>
        <taxon>Plasmodiidae</taxon>
        <taxon>Plasmodium</taxon>
        <taxon>Plasmodium (Plasmodium)</taxon>
    </lineage>
</organism>
<dbReference type="OrthoDB" id="384398at2759"/>
<keyword evidence="1" id="KW-1133">Transmembrane helix</keyword>
<keyword evidence="3" id="KW-1185">Reference proteome</keyword>
<proteinExistence type="predicted"/>
<evidence type="ECO:0000313" key="3">
    <source>
        <dbReference type="Proteomes" id="UP000030640"/>
    </source>
</evidence>
<feature type="transmembrane region" description="Helical" evidence="1">
    <location>
        <begin position="62"/>
        <end position="82"/>
    </location>
</feature>
<keyword evidence="1" id="KW-0472">Membrane</keyword>
<evidence type="ECO:0000313" key="2">
    <source>
        <dbReference type="EMBL" id="EUD69567.1"/>
    </source>
</evidence>
<dbReference type="EMBL" id="KI965460">
    <property type="protein sequence ID" value="EUD69567.1"/>
    <property type="molecule type" value="Genomic_DNA"/>
</dbReference>
<dbReference type="AlphaFoldDB" id="W7A8M8"/>
<keyword evidence="1" id="KW-0812">Transmembrane</keyword>
<name>W7A8M8_9APIC</name>